<dbReference type="SUPFAM" id="SSF54975">
    <property type="entry name" value="Acylphosphatase/BLUF domain-like"/>
    <property type="match status" value="1"/>
</dbReference>
<dbReference type="RefSeq" id="WP_350257346.1">
    <property type="nucleotide sequence ID" value="NZ_CP138335.1"/>
</dbReference>
<dbReference type="KEGG" id="sapp:SAC06_05640"/>
<comment type="caution">
    <text evidence="1">Lacks conserved residue(s) required for the propagation of feature annotation.</text>
</comment>
<organism evidence="4">
    <name type="scientific">Scrofimicrobium appendicitidis</name>
    <dbReference type="NCBI Taxonomy" id="3079930"/>
    <lineage>
        <taxon>Bacteria</taxon>
        <taxon>Bacillati</taxon>
        <taxon>Actinomycetota</taxon>
        <taxon>Actinomycetes</taxon>
        <taxon>Actinomycetales</taxon>
        <taxon>Actinomycetaceae</taxon>
        <taxon>Scrofimicrobium</taxon>
    </lineage>
</organism>
<evidence type="ECO:0000256" key="2">
    <source>
        <dbReference type="RuleBase" id="RU004168"/>
    </source>
</evidence>
<proteinExistence type="inferred from homology"/>
<dbReference type="EMBL" id="CP138335">
    <property type="protein sequence ID" value="XBW07140.1"/>
    <property type="molecule type" value="Genomic_DNA"/>
</dbReference>
<evidence type="ECO:0000256" key="1">
    <source>
        <dbReference type="PROSITE-ProRule" id="PRU00520"/>
    </source>
</evidence>
<dbReference type="InterPro" id="IPR036046">
    <property type="entry name" value="Acylphosphatase-like_dom_sf"/>
</dbReference>
<protein>
    <recommendedName>
        <fullName evidence="3">Acylphosphatase-like domain-containing protein</fullName>
    </recommendedName>
</protein>
<name>A0AAU7V651_9ACTO</name>
<gene>
    <name evidence="4" type="ORF">SAC06_05640</name>
</gene>
<dbReference type="PROSITE" id="PS51160">
    <property type="entry name" value="ACYLPHOSPHATASE_3"/>
    <property type="match status" value="1"/>
</dbReference>
<dbReference type="AlphaFoldDB" id="A0AAU7V651"/>
<dbReference type="InterPro" id="IPR001792">
    <property type="entry name" value="Acylphosphatase-like_dom"/>
</dbReference>
<feature type="domain" description="Acylphosphatase-like" evidence="3">
    <location>
        <begin position="9"/>
        <end position="102"/>
    </location>
</feature>
<sequence length="102" mass="11686">MTDPHEPRAVEVQLTGDDFSRSFLVRCRNAADENLLCGWVRSEPVSHPRLGRDGVLIHLEGLGYQIDNYLNWLRGGVEGVRIGRIQIEPAERQRWSDFELLS</sequence>
<evidence type="ECO:0000259" key="3">
    <source>
        <dbReference type="PROSITE" id="PS51160"/>
    </source>
</evidence>
<evidence type="ECO:0000313" key="4">
    <source>
        <dbReference type="EMBL" id="XBW07140.1"/>
    </source>
</evidence>
<dbReference type="Pfam" id="PF00708">
    <property type="entry name" value="Acylphosphatase"/>
    <property type="match status" value="1"/>
</dbReference>
<dbReference type="Gene3D" id="3.30.70.100">
    <property type="match status" value="1"/>
</dbReference>
<comment type="similarity">
    <text evidence="2">Belongs to the acylphosphatase family.</text>
</comment>
<reference evidence="4" key="1">
    <citation type="submission" date="2023-11" db="EMBL/GenBank/DDBJ databases">
        <title>Scrofimicrobium hongkongense sp. nov., isolated from a patient with peritonitis.</title>
        <authorList>
            <person name="Lao H.Y."/>
            <person name="Wong A.Y.P."/>
            <person name="Ng T.L."/>
            <person name="Wong R.Y.L."/>
            <person name="Yau M.C.Y."/>
            <person name="Lam J.Y.W."/>
            <person name="Siu G.K.H."/>
        </authorList>
    </citation>
    <scope>NUCLEOTIDE SEQUENCE</scope>
    <source>
        <strain evidence="4">R131</strain>
    </source>
</reference>
<accession>A0AAU7V651</accession>